<dbReference type="RefSeq" id="WP_177158347.1">
    <property type="nucleotide sequence ID" value="NZ_JABCJE010000008.1"/>
</dbReference>
<evidence type="ECO:0000256" key="1">
    <source>
        <dbReference type="ARBA" id="ARBA00005568"/>
    </source>
</evidence>
<evidence type="ECO:0000313" key="5">
    <source>
        <dbReference type="EMBL" id="NVO24703.1"/>
    </source>
</evidence>
<dbReference type="PANTHER" id="PTHR30502">
    <property type="entry name" value="2-KETO-3-DEOXY-L-RHAMNONATE ALDOLASE"/>
    <property type="match status" value="1"/>
</dbReference>
<dbReference type="GO" id="GO:0005737">
    <property type="term" value="C:cytoplasm"/>
    <property type="evidence" value="ECO:0007669"/>
    <property type="project" value="TreeGrafter"/>
</dbReference>
<keyword evidence="3" id="KW-0456">Lyase</keyword>
<proteinExistence type="inferred from homology"/>
<evidence type="ECO:0000256" key="3">
    <source>
        <dbReference type="ARBA" id="ARBA00023239"/>
    </source>
</evidence>
<dbReference type="Pfam" id="PF03328">
    <property type="entry name" value="HpcH_HpaI"/>
    <property type="match status" value="1"/>
</dbReference>
<dbReference type="Proteomes" id="UP000592216">
    <property type="component" value="Unassembled WGS sequence"/>
</dbReference>
<keyword evidence="2" id="KW-0479">Metal-binding</keyword>
<dbReference type="GO" id="GO:0016832">
    <property type="term" value="F:aldehyde-lyase activity"/>
    <property type="evidence" value="ECO:0007669"/>
    <property type="project" value="TreeGrafter"/>
</dbReference>
<evidence type="ECO:0000259" key="4">
    <source>
        <dbReference type="Pfam" id="PF03328"/>
    </source>
</evidence>
<evidence type="ECO:0000256" key="2">
    <source>
        <dbReference type="ARBA" id="ARBA00022723"/>
    </source>
</evidence>
<dbReference type="AlphaFoldDB" id="A0A850Q6X2"/>
<comment type="caution">
    <text evidence="5">The sequence shown here is derived from an EMBL/GenBank/DDBJ whole genome shotgun (WGS) entry which is preliminary data.</text>
</comment>
<gene>
    <name evidence="5" type="ORF">HJ536_15155</name>
</gene>
<dbReference type="InterPro" id="IPR040442">
    <property type="entry name" value="Pyrv_kinase-like_dom_sf"/>
</dbReference>
<feature type="domain" description="HpcH/HpaI aldolase/citrate lyase" evidence="4">
    <location>
        <begin position="38"/>
        <end position="227"/>
    </location>
</feature>
<dbReference type="EMBL" id="JABCJE010000008">
    <property type="protein sequence ID" value="NVO24703.1"/>
    <property type="molecule type" value="Genomic_DNA"/>
</dbReference>
<sequence length="261" mass="26737">MVVDLKNGSCFGGNSRDGRSHFGLALCLLGRAESILLARGAGFDFVVVDMEHGPLGLGNLGQVAAAGLAAGMPVFGRVTGPTSGDIARVLDCGATGVIVPHVDTPEHAQHIASWCRFGPVGRRALPGPLPGLDYGIVPAAELCARAEAGAQVIAMIESAEGLENVDQIAATQGIDMLMIGSNDLADGIGRRGQLEHADVFAAFERIAQAARDNDCAFGVMGLPAGLVNSYALELGATAIVVTNDTNLIVEGGAAALTKVRR</sequence>
<evidence type="ECO:0000313" key="6">
    <source>
        <dbReference type="Proteomes" id="UP000592216"/>
    </source>
</evidence>
<dbReference type="InterPro" id="IPR005000">
    <property type="entry name" value="Aldolase/citrate-lyase_domain"/>
</dbReference>
<dbReference type="PANTHER" id="PTHR30502:SF0">
    <property type="entry name" value="PHOSPHOENOLPYRUVATE CARBOXYLASE FAMILY PROTEIN"/>
    <property type="match status" value="1"/>
</dbReference>
<organism evidence="5 6">
    <name type="scientific">Donghicola mangrovi</name>
    <dbReference type="NCBI Taxonomy" id="2729614"/>
    <lineage>
        <taxon>Bacteria</taxon>
        <taxon>Pseudomonadati</taxon>
        <taxon>Pseudomonadota</taxon>
        <taxon>Alphaproteobacteria</taxon>
        <taxon>Rhodobacterales</taxon>
        <taxon>Roseobacteraceae</taxon>
        <taxon>Donghicola</taxon>
    </lineage>
</organism>
<reference evidence="5 6" key="1">
    <citation type="submission" date="2020-04" db="EMBL/GenBank/DDBJ databases">
        <title>Donghicola sp., a member of the Rhodobacteraceae family isolated from mangrove forest in Thailand.</title>
        <authorList>
            <person name="Charoenyingcharoen P."/>
            <person name="Yukphan P."/>
        </authorList>
    </citation>
    <scope>NUCLEOTIDE SEQUENCE [LARGE SCALE GENOMIC DNA]</scope>
    <source>
        <strain evidence="5 6">B5-SW-15</strain>
    </source>
</reference>
<dbReference type="SUPFAM" id="SSF51621">
    <property type="entry name" value="Phosphoenolpyruvate/pyruvate domain"/>
    <property type="match status" value="1"/>
</dbReference>
<protein>
    <submittedName>
        <fullName evidence="5">Aldolase</fullName>
    </submittedName>
</protein>
<name>A0A850Q6X2_9RHOB</name>
<dbReference type="Gene3D" id="3.20.20.60">
    <property type="entry name" value="Phosphoenolpyruvate-binding domains"/>
    <property type="match status" value="1"/>
</dbReference>
<accession>A0A850Q6X2</accession>
<dbReference type="GO" id="GO:0046872">
    <property type="term" value="F:metal ion binding"/>
    <property type="evidence" value="ECO:0007669"/>
    <property type="project" value="UniProtKB-KW"/>
</dbReference>
<comment type="similarity">
    <text evidence="1">Belongs to the HpcH/HpaI aldolase family.</text>
</comment>
<dbReference type="InterPro" id="IPR015813">
    <property type="entry name" value="Pyrv/PenolPyrv_kinase-like_dom"/>
</dbReference>
<dbReference type="InterPro" id="IPR050251">
    <property type="entry name" value="HpcH-HpaI_aldolase"/>
</dbReference>